<dbReference type="Pfam" id="PF00583">
    <property type="entry name" value="Acetyltransf_1"/>
    <property type="match status" value="1"/>
</dbReference>
<dbReference type="PROSITE" id="PS51186">
    <property type="entry name" value="GNAT"/>
    <property type="match status" value="1"/>
</dbReference>
<gene>
    <name evidence="4" type="ORF">AACT_1082</name>
</gene>
<sequence>MIIRFATKNDIFALSELLSELFSQELEFTVNKKLQEKGLLTILENENIGNILIVSINEKIVAMVNILYTISTALGTKVAILEDMIVSKNFQNQNIGSELLKYAIEVAKNKGCKRITLLTDNDNCHAHKFYKKSGFQKSNMIPFRIFI</sequence>
<dbReference type="AlphaFoldDB" id="A0A6M8EE76"/>
<feature type="domain" description="N-acetyltransferase" evidence="3">
    <location>
        <begin position="1"/>
        <end position="147"/>
    </location>
</feature>
<dbReference type="KEGG" id="paco:AACT_1082"/>
<dbReference type="CDD" id="cd04301">
    <property type="entry name" value="NAT_SF"/>
    <property type="match status" value="1"/>
</dbReference>
<evidence type="ECO:0000256" key="2">
    <source>
        <dbReference type="ARBA" id="ARBA00023315"/>
    </source>
</evidence>
<evidence type="ECO:0000313" key="4">
    <source>
        <dbReference type="EMBL" id="QKE28272.1"/>
    </source>
</evidence>
<dbReference type="RefSeq" id="WP_216658223.1">
    <property type="nucleotide sequence ID" value="NZ_CP042652.1"/>
</dbReference>
<name>A0A6M8EE76_9BACT</name>
<protein>
    <submittedName>
        <fullName evidence="4">Acetyltransferase</fullName>
    </submittedName>
</protein>
<dbReference type="Gene3D" id="3.40.630.30">
    <property type="match status" value="1"/>
</dbReference>
<organism evidence="4 5">
    <name type="scientific">Arcobacter acticola</name>
    <dbReference type="NCBI Taxonomy" id="1849015"/>
    <lineage>
        <taxon>Bacteria</taxon>
        <taxon>Pseudomonadati</taxon>
        <taxon>Campylobacterota</taxon>
        <taxon>Epsilonproteobacteria</taxon>
        <taxon>Campylobacterales</taxon>
        <taxon>Arcobacteraceae</taxon>
        <taxon>Arcobacter</taxon>
    </lineage>
</organism>
<reference evidence="4 5" key="1">
    <citation type="submission" date="2019-08" db="EMBL/GenBank/DDBJ databases">
        <title>Complete genome sequence of Arcobacter acticola.</title>
        <authorList>
            <person name="Miller W."/>
        </authorList>
    </citation>
    <scope>NUCLEOTIDE SEQUENCE [LARGE SCALE GENOMIC DNA]</scope>
    <source>
        <strain evidence="4 5">KCTC 52212</strain>
    </source>
</reference>
<keyword evidence="1 4" id="KW-0808">Transferase</keyword>
<dbReference type="PANTHER" id="PTHR10545:SF29">
    <property type="entry name" value="GH14572P-RELATED"/>
    <property type="match status" value="1"/>
</dbReference>
<dbReference type="InterPro" id="IPR000182">
    <property type="entry name" value="GNAT_dom"/>
</dbReference>
<dbReference type="PANTHER" id="PTHR10545">
    <property type="entry name" value="DIAMINE N-ACETYLTRANSFERASE"/>
    <property type="match status" value="1"/>
</dbReference>
<keyword evidence="2" id="KW-0012">Acyltransferase</keyword>
<dbReference type="InterPro" id="IPR051016">
    <property type="entry name" value="Diverse_Substrate_AcTransf"/>
</dbReference>
<dbReference type="GO" id="GO:0008080">
    <property type="term" value="F:N-acetyltransferase activity"/>
    <property type="evidence" value="ECO:0007669"/>
    <property type="project" value="UniProtKB-ARBA"/>
</dbReference>
<accession>A0A6M8EE76</accession>
<evidence type="ECO:0000259" key="3">
    <source>
        <dbReference type="PROSITE" id="PS51186"/>
    </source>
</evidence>
<dbReference type="InterPro" id="IPR016181">
    <property type="entry name" value="Acyl_CoA_acyltransferase"/>
</dbReference>
<proteinExistence type="predicted"/>
<dbReference type="SUPFAM" id="SSF55729">
    <property type="entry name" value="Acyl-CoA N-acyltransferases (Nat)"/>
    <property type="match status" value="1"/>
</dbReference>
<evidence type="ECO:0000313" key="5">
    <source>
        <dbReference type="Proteomes" id="UP000503483"/>
    </source>
</evidence>
<evidence type="ECO:0000256" key="1">
    <source>
        <dbReference type="ARBA" id="ARBA00022679"/>
    </source>
</evidence>
<dbReference type="EMBL" id="CP042652">
    <property type="protein sequence ID" value="QKE28272.1"/>
    <property type="molecule type" value="Genomic_DNA"/>
</dbReference>
<dbReference type="Proteomes" id="UP000503483">
    <property type="component" value="Chromosome"/>
</dbReference>
<keyword evidence="5" id="KW-1185">Reference proteome</keyword>